<comment type="function">
    <text evidence="8">Transfers a GMP moiety from GTP to Mo-molybdopterin (Mo-MPT) cofactor (Moco or molybdenum cofactor) to form Mo-molybdopterin guanine dinucleotide (Mo-MGD) cofactor.</text>
</comment>
<feature type="binding site" evidence="8">
    <location>
        <position position="83"/>
    </location>
    <ligand>
        <name>GTP</name>
        <dbReference type="ChEBI" id="CHEBI:37565"/>
    </ligand>
</feature>
<comment type="domain">
    <text evidence="8">The N-terminal domain determines nucleotide recognition and specific binding, while the C-terminal domain determines the specific binding to the target protein.</text>
</comment>
<dbReference type="InterPro" id="IPR013482">
    <property type="entry name" value="Molybde_CF_guanTrfase"/>
</dbReference>
<evidence type="ECO:0000256" key="3">
    <source>
        <dbReference type="ARBA" id="ARBA00022723"/>
    </source>
</evidence>
<dbReference type="PANTHER" id="PTHR19136:SF81">
    <property type="entry name" value="MOLYBDENUM COFACTOR GUANYLYLTRANSFERASE"/>
    <property type="match status" value="1"/>
</dbReference>
<dbReference type="GO" id="GO:0061603">
    <property type="term" value="F:molybdenum cofactor guanylyltransferase activity"/>
    <property type="evidence" value="ECO:0007669"/>
    <property type="project" value="UniProtKB-EC"/>
</dbReference>
<proteinExistence type="inferred from homology"/>
<dbReference type="EMBL" id="BMCT01000009">
    <property type="protein sequence ID" value="GGF84023.1"/>
    <property type="molecule type" value="Genomic_DNA"/>
</dbReference>
<dbReference type="GO" id="GO:1902758">
    <property type="term" value="P:bis(molybdopterin guanine dinucleotide)molybdenum biosynthetic process"/>
    <property type="evidence" value="ECO:0007669"/>
    <property type="project" value="TreeGrafter"/>
</dbReference>
<evidence type="ECO:0000256" key="6">
    <source>
        <dbReference type="ARBA" id="ARBA00023134"/>
    </source>
</evidence>
<dbReference type="HAMAP" id="MF_00316">
    <property type="entry name" value="MobA"/>
    <property type="match status" value="1"/>
</dbReference>
<comment type="cofactor">
    <cofactor evidence="8">
        <name>Mg(2+)</name>
        <dbReference type="ChEBI" id="CHEBI:18420"/>
    </cofactor>
</comment>
<dbReference type="InterPro" id="IPR029044">
    <property type="entry name" value="Nucleotide-diphossugar_trans"/>
</dbReference>
<feature type="binding site" evidence="8">
    <location>
        <position position="37"/>
    </location>
    <ligand>
        <name>GTP</name>
        <dbReference type="ChEBI" id="CHEBI:37565"/>
    </ligand>
</feature>
<evidence type="ECO:0000259" key="9">
    <source>
        <dbReference type="Pfam" id="PF12804"/>
    </source>
</evidence>
<evidence type="ECO:0000256" key="8">
    <source>
        <dbReference type="HAMAP-Rule" id="MF_00316"/>
    </source>
</evidence>
<sequence length="218" mass="23078">MPLSTDRASAQDFAPLPRTFGLILAGGLGRRMGGVDKALVPLAGRPLLAHVQARLAPQVERLLLSANGDPARFAAFGLTVLPDTLPDYPGPLAGVLAGMEAVARLAPEVEWLVSTPADSPLIPLDLVAQLHRERAITGAPMAHAASGDRTHPVVALWPIKLRHALNAYLAAGERRVGRFTEEQGATQVAWNATVFDPFANVNTPDDLVATAHEIGKSF</sequence>
<organism evidence="10 11">
    <name type="scientific">Azorhizobium oxalatiphilum</name>
    <dbReference type="NCBI Taxonomy" id="980631"/>
    <lineage>
        <taxon>Bacteria</taxon>
        <taxon>Pseudomonadati</taxon>
        <taxon>Pseudomonadota</taxon>
        <taxon>Alphaproteobacteria</taxon>
        <taxon>Hyphomicrobiales</taxon>
        <taxon>Xanthobacteraceae</taxon>
        <taxon>Azorhizobium</taxon>
    </lineage>
</organism>
<evidence type="ECO:0000313" key="10">
    <source>
        <dbReference type="EMBL" id="GGF84023.1"/>
    </source>
</evidence>
<protein>
    <recommendedName>
        <fullName evidence="8">Molybdenum cofactor guanylyltransferase</fullName>
        <shortName evidence="8">MoCo guanylyltransferase</shortName>
        <ecNumber evidence="8">2.7.7.77</ecNumber>
    </recommendedName>
    <alternativeName>
        <fullName evidence="8">GTP:molybdopterin guanylyltransferase</fullName>
    </alternativeName>
    <alternativeName>
        <fullName evidence="8">Mo-MPT guanylyltransferase</fullName>
    </alternativeName>
    <alternativeName>
        <fullName evidence="8">Molybdopterin guanylyltransferase</fullName>
    </alternativeName>
    <alternativeName>
        <fullName evidence="8">Molybdopterin-guanine dinucleotide synthase</fullName>
        <shortName evidence="8">MGD synthase</shortName>
    </alternativeName>
</protein>
<dbReference type="Proteomes" id="UP000606044">
    <property type="component" value="Unassembled WGS sequence"/>
</dbReference>
<dbReference type="Pfam" id="PF12804">
    <property type="entry name" value="NTP_transf_3"/>
    <property type="match status" value="1"/>
</dbReference>
<keyword evidence="5 8" id="KW-0460">Magnesium</keyword>
<dbReference type="EC" id="2.7.7.77" evidence="8"/>
<reference evidence="10" key="2">
    <citation type="submission" date="2020-09" db="EMBL/GenBank/DDBJ databases">
        <authorList>
            <person name="Sun Q."/>
            <person name="Sedlacek I."/>
        </authorList>
    </citation>
    <scope>NUCLEOTIDE SEQUENCE</scope>
    <source>
        <strain evidence="10">CCM 7897</strain>
    </source>
</reference>
<keyword evidence="11" id="KW-1185">Reference proteome</keyword>
<keyword evidence="3 8" id="KW-0479">Metal-binding</keyword>
<dbReference type="Gene3D" id="3.90.550.10">
    <property type="entry name" value="Spore Coat Polysaccharide Biosynthesis Protein SpsA, Chain A"/>
    <property type="match status" value="1"/>
</dbReference>
<dbReference type="GO" id="GO:0005737">
    <property type="term" value="C:cytoplasm"/>
    <property type="evidence" value="ECO:0007669"/>
    <property type="project" value="UniProtKB-SubCell"/>
</dbReference>
<gene>
    <name evidence="8 10" type="primary">mobA</name>
    <name evidence="10" type="ORF">GCM10007301_50010</name>
</gene>
<keyword evidence="1 8" id="KW-0963">Cytoplasm</keyword>
<dbReference type="InterPro" id="IPR025877">
    <property type="entry name" value="MobA-like_NTP_Trfase"/>
</dbReference>
<comment type="subcellular location">
    <subcellularLocation>
        <location evidence="8">Cytoplasm</location>
    </subcellularLocation>
</comment>
<dbReference type="NCBIfam" id="TIGR02665">
    <property type="entry name" value="molyb_mobA"/>
    <property type="match status" value="1"/>
</dbReference>
<keyword evidence="2 8" id="KW-0808">Transferase</keyword>
<dbReference type="SUPFAM" id="SSF53448">
    <property type="entry name" value="Nucleotide-diphospho-sugar transferases"/>
    <property type="match status" value="1"/>
</dbReference>
<comment type="similarity">
    <text evidence="8">Belongs to the MobA family.</text>
</comment>
<comment type="subunit">
    <text evidence="8">Monomer.</text>
</comment>
<dbReference type="PANTHER" id="PTHR19136">
    <property type="entry name" value="MOLYBDENUM COFACTOR GUANYLYLTRANSFERASE"/>
    <property type="match status" value="1"/>
</dbReference>
<evidence type="ECO:0000256" key="1">
    <source>
        <dbReference type="ARBA" id="ARBA00022490"/>
    </source>
</evidence>
<feature type="binding site" evidence="8">
    <location>
        <begin position="24"/>
        <end position="26"/>
    </location>
    <ligand>
        <name>GTP</name>
        <dbReference type="ChEBI" id="CHEBI:37565"/>
    </ligand>
</feature>
<dbReference type="RefSeq" id="WP_188583596.1">
    <property type="nucleotide sequence ID" value="NZ_BMCT01000009.1"/>
</dbReference>
<comment type="caution">
    <text evidence="8">Lacks conserved residue(s) required for the propagation of feature annotation.</text>
</comment>
<keyword evidence="4 8" id="KW-0547">Nucleotide-binding</keyword>
<feature type="domain" description="MobA-like NTP transferase" evidence="9">
    <location>
        <begin position="21"/>
        <end position="178"/>
    </location>
</feature>
<keyword evidence="6 8" id="KW-0342">GTP-binding</keyword>
<accession>A0A917CDL4</accession>
<evidence type="ECO:0000313" key="11">
    <source>
        <dbReference type="Proteomes" id="UP000606044"/>
    </source>
</evidence>
<keyword evidence="10" id="KW-0548">Nucleotidyltransferase</keyword>
<feature type="binding site" evidence="8">
    <location>
        <position position="118"/>
    </location>
    <ligand>
        <name>Mg(2+)</name>
        <dbReference type="ChEBI" id="CHEBI:18420"/>
    </ligand>
</feature>
<dbReference type="CDD" id="cd02503">
    <property type="entry name" value="MobA"/>
    <property type="match status" value="1"/>
</dbReference>
<evidence type="ECO:0000256" key="2">
    <source>
        <dbReference type="ARBA" id="ARBA00022679"/>
    </source>
</evidence>
<feature type="binding site" evidence="8">
    <location>
        <position position="118"/>
    </location>
    <ligand>
        <name>GTP</name>
        <dbReference type="ChEBI" id="CHEBI:37565"/>
    </ligand>
</feature>
<reference evidence="10" key="1">
    <citation type="journal article" date="2014" name="Int. J. Syst. Evol. Microbiol.">
        <title>Complete genome sequence of Corynebacterium casei LMG S-19264T (=DSM 44701T), isolated from a smear-ripened cheese.</title>
        <authorList>
            <consortium name="US DOE Joint Genome Institute (JGI-PGF)"/>
            <person name="Walter F."/>
            <person name="Albersmeier A."/>
            <person name="Kalinowski J."/>
            <person name="Ruckert C."/>
        </authorList>
    </citation>
    <scope>NUCLEOTIDE SEQUENCE</scope>
    <source>
        <strain evidence="10">CCM 7897</strain>
    </source>
</reference>
<evidence type="ECO:0000256" key="4">
    <source>
        <dbReference type="ARBA" id="ARBA00022741"/>
    </source>
</evidence>
<name>A0A917CDL4_9HYPH</name>
<dbReference type="GO" id="GO:0046872">
    <property type="term" value="F:metal ion binding"/>
    <property type="evidence" value="ECO:0007669"/>
    <property type="project" value="UniProtKB-KW"/>
</dbReference>
<dbReference type="AlphaFoldDB" id="A0A917CDL4"/>
<comment type="caution">
    <text evidence="10">The sequence shown here is derived from an EMBL/GenBank/DDBJ whole genome shotgun (WGS) entry which is preliminary data.</text>
</comment>
<dbReference type="GO" id="GO:0005525">
    <property type="term" value="F:GTP binding"/>
    <property type="evidence" value="ECO:0007669"/>
    <property type="project" value="UniProtKB-UniRule"/>
</dbReference>
<keyword evidence="7 8" id="KW-0501">Molybdenum cofactor biosynthesis</keyword>
<evidence type="ECO:0000256" key="7">
    <source>
        <dbReference type="ARBA" id="ARBA00023150"/>
    </source>
</evidence>
<comment type="catalytic activity">
    <reaction evidence="8">
        <text>Mo-molybdopterin + GTP + H(+) = Mo-molybdopterin guanine dinucleotide + diphosphate</text>
        <dbReference type="Rhea" id="RHEA:34243"/>
        <dbReference type="ChEBI" id="CHEBI:15378"/>
        <dbReference type="ChEBI" id="CHEBI:33019"/>
        <dbReference type="ChEBI" id="CHEBI:37565"/>
        <dbReference type="ChEBI" id="CHEBI:71302"/>
        <dbReference type="ChEBI" id="CHEBI:71310"/>
        <dbReference type="EC" id="2.7.7.77"/>
    </reaction>
</comment>
<evidence type="ECO:0000256" key="5">
    <source>
        <dbReference type="ARBA" id="ARBA00022842"/>
    </source>
</evidence>